<organism evidence="1 2">
    <name type="scientific">Ephemerocybe angulata</name>
    <dbReference type="NCBI Taxonomy" id="980116"/>
    <lineage>
        <taxon>Eukaryota</taxon>
        <taxon>Fungi</taxon>
        <taxon>Dikarya</taxon>
        <taxon>Basidiomycota</taxon>
        <taxon>Agaricomycotina</taxon>
        <taxon>Agaricomycetes</taxon>
        <taxon>Agaricomycetidae</taxon>
        <taxon>Agaricales</taxon>
        <taxon>Agaricineae</taxon>
        <taxon>Psathyrellaceae</taxon>
        <taxon>Ephemerocybe</taxon>
    </lineage>
</organism>
<evidence type="ECO:0000313" key="2">
    <source>
        <dbReference type="Proteomes" id="UP000541558"/>
    </source>
</evidence>
<proteinExistence type="predicted"/>
<accession>A0A8H5AZ77</accession>
<name>A0A8H5AZ77_9AGAR</name>
<protein>
    <submittedName>
        <fullName evidence="1">Uncharacterized protein</fullName>
    </submittedName>
</protein>
<sequence>MRKRVSAQFDIHSDAIPSLYTACPFLYSPLVVVVNDERTSHAPFSSLCHVLPFFSSQLSPVLDVVEDDDHVERVVVVVWLELEPLSSTMVNHTPHRQQPTRDAMEIDFASLPWTLTWRMHIDRLQGSDDSRPFAASPFELTCAVGRHGKAGDVASEGWVLQGVGDAAPMDVEGLVWDMGRRAVRTSHDGMSCEFVGTDGYPNLGLDARSGVSGVLGHSQTGLE</sequence>
<dbReference type="EMBL" id="JAACJK010000223">
    <property type="protein sequence ID" value="KAF5313731.1"/>
    <property type="molecule type" value="Genomic_DNA"/>
</dbReference>
<reference evidence="1 2" key="1">
    <citation type="journal article" date="2020" name="ISME J.">
        <title>Uncovering the hidden diversity of litter-decomposition mechanisms in mushroom-forming fungi.</title>
        <authorList>
            <person name="Floudas D."/>
            <person name="Bentzer J."/>
            <person name="Ahren D."/>
            <person name="Johansson T."/>
            <person name="Persson P."/>
            <person name="Tunlid A."/>
        </authorList>
    </citation>
    <scope>NUCLEOTIDE SEQUENCE [LARGE SCALE GENOMIC DNA]</scope>
    <source>
        <strain evidence="1 2">CBS 175.51</strain>
    </source>
</reference>
<evidence type="ECO:0000313" key="1">
    <source>
        <dbReference type="EMBL" id="KAF5313731.1"/>
    </source>
</evidence>
<keyword evidence="2" id="KW-1185">Reference proteome</keyword>
<comment type="caution">
    <text evidence="1">The sequence shown here is derived from an EMBL/GenBank/DDBJ whole genome shotgun (WGS) entry which is preliminary data.</text>
</comment>
<dbReference type="AlphaFoldDB" id="A0A8H5AZ77"/>
<gene>
    <name evidence="1" type="ORF">D9611_010097</name>
</gene>
<dbReference type="Proteomes" id="UP000541558">
    <property type="component" value="Unassembled WGS sequence"/>
</dbReference>